<dbReference type="RefSeq" id="WP_182560044.1">
    <property type="nucleotide sequence ID" value="NZ_JACGWT010000003.1"/>
</dbReference>
<organism evidence="2 3">
    <name type="scientific">Microlunatus kandeliicorticis</name>
    <dbReference type="NCBI Taxonomy" id="1759536"/>
    <lineage>
        <taxon>Bacteria</taxon>
        <taxon>Bacillati</taxon>
        <taxon>Actinomycetota</taxon>
        <taxon>Actinomycetes</taxon>
        <taxon>Propionibacteriales</taxon>
        <taxon>Propionibacteriaceae</taxon>
        <taxon>Microlunatus</taxon>
    </lineage>
</organism>
<dbReference type="CDD" id="cd06587">
    <property type="entry name" value="VOC"/>
    <property type="match status" value="1"/>
</dbReference>
<dbReference type="PANTHER" id="PTHR35908">
    <property type="entry name" value="HYPOTHETICAL FUSION PROTEIN"/>
    <property type="match status" value="1"/>
</dbReference>
<feature type="domain" description="Glyoxalase-like" evidence="1">
    <location>
        <begin position="10"/>
        <end position="104"/>
    </location>
</feature>
<feature type="domain" description="Glyoxalase-like" evidence="1">
    <location>
        <begin position="120"/>
        <end position="218"/>
    </location>
</feature>
<accession>A0A7W3P602</accession>
<dbReference type="PANTHER" id="PTHR35908:SF1">
    <property type="entry name" value="CONSERVED PROTEIN"/>
    <property type="match status" value="1"/>
</dbReference>
<gene>
    <name evidence="2" type="ORF">FHX74_002093</name>
</gene>
<proteinExistence type="predicted"/>
<evidence type="ECO:0000313" key="3">
    <source>
        <dbReference type="Proteomes" id="UP000523079"/>
    </source>
</evidence>
<dbReference type="AlphaFoldDB" id="A0A7W3P602"/>
<dbReference type="Pfam" id="PF18029">
    <property type="entry name" value="Glyoxalase_6"/>
    <property type="match status" value="2"/>
</dbReference>
<dbReference type="InterPro" id="IPR041581">
    <property type="entry name" value="Glyoxalase_6"/>
</dbReference>
<dbReference type="EMBL" id="JACGWT010000003">
    <property type="protein sequence ID" value="MBA8794474.1"/>
    <property type="molecule type" value="Genomic_DNA"/>
</dbReference>
<dbReference type="Proteomes" id="UP000523079">
    <property type="component" value="Unassembled WGS sequence"/>
</dbReference>
<comment type="caution">
    <text evidence="2">The sequence shown here is derived from an EMBL/GenBank/DDBJ whole genome shotgun (WGS) entry which is preliminary data.</text>
</comment>
<dbReference type="Gene3D" id="3.10.180.10">
    <property type="entry name" value="2,3-Dihydroxybiphenyl 1,2-Dioxygenase, domain 1"/>
    <property type="match status" value="2"/>
</dbReference>
<sequence>MSGTTRFKDLVIDAVDAGAAATFWSRVLGLTAEERPNGFVLIGEQPTDTVWINAVPEPHTVKNRVHLDVHVGSIRELTALGARVSDDRHRWTIMTDPDGQEFCAFVRDHDELPQLRMYELVVDCADPAAQARWWGDRFGVTAETDAGGWWWLDGDAVPWPLVFNPVPEPKTIKNRVHWDVIGDVDALVAAGATVLRPEGDDLRWSVLADPEGNEFCVFTDG</sequence>
<dbReference type="SUPFAM" id="SSF54593">
    <property type="entry name" value="Glyoxalase/Bleomycin resistance protein/Dihydroxybiphenyl dioxygenase"/>
    <property type="match status" value="2"/>
</dbReference>
<protein>
    <recommendedName>
        <fullName evidence="1">Glyoxalase-like domain-containing protein</fullName>
    </recommendedName>
</protein>
<evidence type="ECO:0000259" key="1">
    <source>
        <dbReference type="Pfam" id="PF18029"/>
    </source>
</evidence>
<reference evidence="2 3" key="1">
    <citation type="submission" date="2020-07" db="EMBL/GenBank/DDBJ databases">
        <title>Sequencing the genomes of 1000 actinobacteria strains.</title>
        <authorList>
            <person name="Klenk H.-P."/>
        </authorList>
    </citation>
    <scope>NUCLEOTIDE SEQUENCE [LARGE SCALE GENOMIC DNA]</scope>
    <source>
        <strain evidence="2 3">DSM 100723</strain>
    </source>
</reference>
<keyword evidence="3" id="KW-1185">Reference proteome</keyword>
<evidence type="ECO:0000313" key="2">
    <source>
        <dbReference type="EMBL" id="MBA8794474.1"/>
    </source>
</evidence>
<name>A0A7W3P602_9ACTN</name>
<dbReference type="InterPro" id="IPR029068">
    <property type="entry name" value="Glyas_Bleomycin-R_OHBP_Dase"/>
</dbReference>